<keyword evidence="4" id="KW-1185">Reference proteome</keyword>
<dbReference type="Proteomes" id="UP000054383">
    <property type="component" value="Unassembled WGS sequence"/>
</dbReference>
<protein>
    <recommendedName>
        <fullName evidence="5">Checkpoint protein hus1</fullName>
    </recommendedName>
</protein>
<name>A0A0U1M0W9_TALIS</name>
<dbReference type="OMA" id="IADKVMH"/>
<gene>
    <name evidence="3" type="ORF">PISL3812_05800</name>
</gene>
<reference evidence="3 4" key="1">
    <citation type="submission" date="2015-04" db="EMBL/GenBank/DDBJ databases">
        <authorList>
            <person name="Syromyatnikov M.Y."/>
            <person name="Popov V.N."/>
        </authorList>
    </citation>
    <scope>NUCLEOTIDE SEQUENCE [LARGE SCALE GENOMIC DNA]</scope>
    <source>
        <strain evidence="3">WF-38-12</strain>
    </source>
</reference>
<evidence type="ECO:0008006" key="5">
    <source>
        <dbReference type="Google" id="ProtNLM"/>
    </source>
</evidence>
<sequence>MGSSLDLVKTLVIPALISLSIYLLFGFLIIPFFRRYHQRYAQYLPLNRISAHTLTLRERVADALMHFFLPSSWGLRRRGMEDMEDNHDAISIYEEEGEHMTAMNVDAARREALETRRSTSEAQVRLSRDLEEGFMDDSDDEEEQREERRRGAR</sequence>
<keyword evidence="2" id="KW-0812">Transmembrane</keyword>
<dbReference type="STRING" id="28573.A0A0U1M0W9"/>
<evidence type="ECO:0000313" key="3">
    <source>
        <dbReference type="EMBL" id="CRG88766.1"/>
    </source>
</evidence>
<dbReference type="EMBL" id="CVMT01000005">
    <property type="protein sequence ID" value="CRG88766.1"/>
    <property type="molecule type" value="Genomic_DNA"/>
</dbReference>
<organism evidence="3 4">
    <name type="scientific">Talaromyces islandicus</name>
    <name type="common">Penicillium islandicum</name>
    <dbReference type="NCBI Taxonomy" id="28573"/>
    <lineage>
        <taxon>Eukaryota</taxon>
        <taxon>Fungi</taxon>
        <taxon>Dikarya</taxon>
        <taxon>Ascomycota</taxon>
        <taxon>Pezizomycotina</taxon>
        <taxon>Eurotiomycetes</taxon>
        <taxon>Eurotiomycetidae</taxon>
        <taxon>Eurotiales</taxon>
        <taxon>Trichocomaceae</taxon>
        <taxon>Talaromyces</taxon>
        <taxon>Talaromyces sect. Islandici</taxon>
    </lineage>
</organism>
<dbReference type="AlphaFoldDB" id="A0A0U1M0W9"/>
<feature type="compositionally biased region" description="Acidic residues" evidence="1">
    <location>
        <begin position="132"/>
        <end position="144"/>
    </location>
</feature>
<feature type="region of interest" description="Disordered" evidence="1">
    <location>
        <begin position="111"/>
        <end position="153"/>
    </location>
</feature>
<feature type="transmembrane region" description="Helical" evidence="2">
    <location>
        <begin position="12"/>
        <end position="33"/>
    </location>
</feature>
<evidence type="ECO:0000256" key="1">
    <source>
        <dbReference type="SAM" id="MobiDB-lite"/>
    </source>
</evidence>
<accession>A0A0U1M0W9</accession>
<keyword evidence="2" id="KW-1133">Transmembrane helix</keyword>
<evidence type="ECO:0000313" key="4">
    <source>
        <dbReference type="Proteomes" id="UP000054383"/>
    </source>
</evidence>
<evidence type="ECO:0000256" key="2">
    <source>
        <dbReference type="SAM" id="Phobius"/>
    </source>
</evidence>
<keyword evidence="2" id="KW-0472">Membrane</keyword>
<dbReference type="OrthoDB" id="5427070at2759"/>
<proteinExistence type="predicted"/>